<dbReference type="SUPFAM" id="SSF53474">
    <property type="entry name" value="alpha/beta-Hydrolases"/>
    <property type="match status" value="1"/>
</dbReference>
<keyword evidence="2" id="KW-0325">Glycoprotein</keyword>
<dbReference type="AlphaFoldDB" id="A0A1B6ICV1"/>
<evidence type="ECO:0000259" key="3">
    <source>
        <dbReference type="Pfam" id="PF00135"/>
    </source>
</evidence>
<protein>
    <recommendedName>
        <fullName evidence="3">Carboxylesterase type B domain-containing protein</fullName>
    </recommendedName>
</protein>
<dbReference type="PANTHER" id="PTHR43903">
    <property type="entry name" value="NEUROLIGIN"/>
    <property type="match status" value="1"/>
</dbReference>
<reference evidence="4" key="1">
    <citation type="submission" date="2015-11" db="EMBL/GenBank/DDBJ databases">
        <title>De novo transcriptome assembly of four potential Pierce s Disease insect vectors from Arizona vineyards.</title>
        <authorList>
            <person name="Tassone E.E."/>
        </authorList>
    </citation>
    <scope>NUCLEOTIDE SEQUENCE</scope>
</reference>
<dbReference type="Pfam" id="PF00135">
    <property type="entry name" value="COesterase"/>
    <property type="match status" value="1"/>
</dbReference>
<evidence type="ECO:0000313" key="4">
    <source>
        <dbReference type="EMBL" id="JAS84732.1"/>
    </source>
</evidence>
<dbReference type="InterPro" id="IPR002018">
    <property type="entry name" value="CarbesteraseB"/>
</dbReference>
<evidence type="ECO:0000256" key="1">
    <source>
        <dbReference type="ARBA" id="ARBA00005964"/>
    </source>
</evidence>
<dbReference type="InterPro" id="IPR051093">
    <property type="entry name" value="Neuroligin/BSAL"/>
</dbReference>
<sequence>SKHDSPDSNDFDKESFNTLIGDSALDGVSEPEDNETCYLDKTFIRDSVSFFYNSDPNNLDDILLKQKYMYYMTEKKYGASIFNQSFYMSNFKQIFLYRFDYRLKTMGVLDLQDWMTSPQFGEIPFVFGMPYWTSVSSPIIWNSADKKVADSVMGFWGNFTKSFNPAQHGRNIKWEPYNPDMPSVMILDKVFNMSDPATINYKALTFWNEYFPKVVRIATQCCNMTNQSYKIDRTLTYRLFSVYTFYTLLAIFL</sequence>
<dbReference type="InterPro" id="IPR029058">
    <property type="entry name" value="AB_hydrolase_fold"/>
</dbReference>
<accession>A0A1B6ICV1</accession>
<feature type="domain" description="Carboxylesterase type B" evidence="3">
    <location>
        <begin position="34"/>
        <end position="191"/>
    </location>
</feature>
<evidence type="ECO:0000256" key="2">
    <source>
        <dbReference type="ARBA" id="ARBA00023180"/>
    </source>
</evidence>
<dbReference type="EMBL" id="GECU01022974">
    <property type="protein sequence ID" value="JAS84732.1"/>
    <property type="molecule type" value="Transcribed_RNA"/>
</dbReference>
<proteinExistence type="inferred from homology"/>
<comment type="similarity">
    <text evidence="1">Belongs to the type-B carboxylesterase/lipase family.</text>
</comment>
<name>A0A1B6ICV1_9HEMI</name>
<gene>
    <name evidence="4" type="ORF">g.554</name>
</gene>
<dbReference type="Gene3D" id="3.40.50.1820">
    <property type="entry name" value="alpha/beta hydrolase"/>
    <property type="match status" value="1"/>
</dbReference>
<feature type="non-terminal residue" evidence="4">
    <location>
        <position position="1"/>
    </location>
</feature>
<organism evidence="4">
    <name type="scientific">Homalodisca liturata</name>
    <dbReference type="NCBI Taxonomy" id="320908"/>
    <lineage>
        <taxon>Eukaryota</taxon>
        <taxon>Metazoa</taxon>
        <taxon>Ecdysozoa</taxon>
        <taxon>Arthropoda</taxon>
        <taxon>Hexapoda</taxon>
        <taxon>Insecta</taxon>
        <taxon>Pterygota</taxon>
        <taxon>Neoptera</taxon>
        <taxon>Paraneoptera</taxon>
        <taxon>Hemiptera</taxon>
        <taxon>Auchenorrhyncha</taxon>
        <taxon>Membracoidea</taxon>
        <taxon>Cicadellidae</taxon>
        <taxon>Cicadellinae</taxon>
        <taxon>Proconiini</taxon>
        <taxon>Homalodisca</taxon>
    </lineage>
</organism>